<evidence type="ECO:0000256" key="2">
    <source>
        <dbReference type="ARBA" id="ARBA00023027"/>
    </source>
</evidence>
<protein>
    <recommendedName>
        <fullName evidence="5">DUS-like FMN-binding domain-containing protein</fullName>
    </recommendedName>
</protein>
<dbReference type="Gene3D" id="3.20.20.70">
    <property type="entry name" value="Aldolase class I"/>
    <property type="match status" value="1"/>
</dbReference>
<dbReference type="CDD" id="cd02801">
    <property type="entry name" value="DUS_like_FMN"/>
    <property type="match status" value="1"/>
</dbReference>
<feature type="region of interest" description="Disordered" evidence="4">
    <location>
        <begin position="1"/>
        <end position="25"/>
    </location>
</feature>
<name>A0ABD2M8J4_9BILA</name>
<dbReference type="PANTHER" id="PTHR11082">
    <property type="entry name" value="TRNA-DIHYDROURIDINE SYNTHASE"/>
    <property type="match status" value="1"/>
</dbReference>
<evidence type="ECO:0000256" key="1">
    <source>
        <dbReference type="ARBA" id="ARBA00022857"/>
    </source>
</evidence>
<evidence type="ECO:0000256" key="3">
    <source>
        <dbReference type="SAM" id="Coils"/>
    </source>
</evidence>
<dbReference type="Proteomes" id="UP001620626">
    <property type="component" value="Unassembled WGS sequence"/>
</dbReference>
<feature type="coiled-coil region" evidence="3">
    <location>
        <begin position="156"/>
        <end position="183"/>
    </location>
</feature>
<dbReference type="Pfam" id="PF01207">
    <property type="entry name" value="Dus"/>
    <property type="match status" value="1"/>
</dbReference>
<evidence type="ECO:0000259" key="5">
    <source>
        <dbReference type="Pfam" id="PF01207"/>
    </source>
</evidence>
<keyword evidence="2" id="KW-0520">NAD</keyword>
<evidence type="ECO:0000313" key="6">
    <source>
        <dbReference type="EMBL" id="KAL3123613.1"/>
    </source>
</evidence>
<organism evidence="6 7">
    <name type="scientific">Heterodera trifolii</name>
    <dbReference type="NCBI Taxonomy" id="157864"/>
    <lineage>
        <taxon>Eukaryota</taxon>
        <taxon>Metazoa</taxon>
        <taxon>Ecdysozoa</taxon>
        <taxon>Nematoda</taxon>
        <taxon>Chromadorea</taxon>
        <taxon>Rhabditida</taxon>
        <taxon>Tylenchina</taxon>
        <taxon>Tylenchomorpha</taxon>
        <taxon>Tylenchoidea</taxon>
        <taxon>Heteroderidae</taxon>
        <taxon>Heteroderinae</taxon>
        <taxon>Heterodera</taxon>
    </lineage>
</organism>
<dbReference type="AlphaFoldDB" id="A0ABD2M8J4"/>
<dbReference type="EMBL" id="JBICBT010000093">
    <property type="protein sequence ID" value="KAL3123613.1"/>
    <property type="molecule type" value="Genomic_DNA"/>
</dbReference>
<dbReference type="SUPFAM" id="SSF51395">
    <property type="entry name" value="FMN-linked oxidoreductases"/>
    <property type="match status" value="1"/>
</dbReference>
<evidence type="ECO:0000256" key="4">
    <source>
        <dbReference type="SAM" id="MobiDB-lite"/>
    </source>
</evidence>
<keyword evidence="3" id="KW-0175">Coiled coil</keyword>
<proteinExistence type="predicted"/>
<gene>
    <name evidence="6" type="ORF">niasHT_002504</name>
</gene>
<feature type="domain" description="DUS-like FMN-binding" evidence="5">
    <location>
        <begin position="188"/>
        <end position="288"/>
    </location>
</feature>
<dbReference type="InterPro" id="IPR013785">
    <property type="entry name" value="Aldolase_TIM"/>
</dbReference>
<accession>A0ABD2M8J4</accession>
<evidence type="ECO:0000313" key="7">
    <source>
        <dbReference type="Proteomes" id="UP001620626"/>
    </source>
</evidence>
<keyword evidence="1" id="KW-0521">NADP</keyword>
<reference evidence="6 7" key="1">
    <citation type="submission" date="2024-10" db="EMBL/GenBank/DDBJ databases">
        <authorList>
            <person name="Kim D."/>
        </authorList>
    </citation>
    <scope>NUCLEOTIDE SEQUENCE [LARGE SCALE GENOMIC DNA]</scope>
    <source>
        <strain evidence="6">BH-2024</strain>
    </source>
</reference>
<dbReference type="PANTHER" id="PTHR11082:SF5">
    <property type="entry name" value="TRNA-DIHYDROURIDINE(16_17) SYNTHASE [NAD(P)(+)]-LIKE"/>
    <property type="match status" value="1"/>
</dbReference>
<comment type="caution">
    <text evidence="6">The sequence shown here is derived from an EMBL/GenBank/DDBJ whole genome shotgun (WGS) entry which is preliminary data.</text>
</comment>
<dbReference type="InterPro" id="IPR035587">
    <property type="entry name" value="DUS-like_FMN-bd"/>
</dbReference>
<sequence length="290" mass="33653">MSNQQTTTDEGIGSTDKKQLGTAQQQLKQALEEITQLEEMRVINEEMLEEYKEQQKKVEEELNDQIDQQMIIVKQLEYQLEEKDRMVEKLEFALVKFREKIDELNEQLTRKQEELDNQMSAAEMIDRLTSKTLDLEEHKICFTLNEAIIEGKESTEKALKQQLDEQMIAISNLKHQISDWEDRAVYYEHFRRPLIVQFCANDPQTLLSVCRLVEGKCDGVDLNLGCLQLIAKKGRYGAFLQETPELIESMISAVHRHCHLPISAKIRVLHNLSSTIEYARRIEAAGARQC</sequence>
<keyword evidence="7" id="KW-1185">Reference proteome</keyword>